<dbReference type="FunFam" id="2.120.10.90:FF:000004">
    <property type="entry name" value="DNA gyrase subunit A"/>
    <property type="match status" value="1"/>
</dbReference>
<dbReference type="GO" id="GO:0034335">
    <property type="term" value="F:DNA negative supercoiling activity"/>
    <property type="evidence" value="ECO:0007669"/>
    <property type="project" value="UniProtKB-ARBA"/>
</dbReference>
<accession>A0A318XPK5</accession>
<keyword evidence="4 9" id="KW-0547">Nucleotide-binding</keyword>
<evidence type="ECO:0000256" key="3">
    <source>
        <dbReference type="ARBA" id="ARBA00022490"/>
    </source>
</evidence>
<dbReference type="Gene3D" id="3.90.199.10">
    <property type="entry name" value="Topoisomerase II, domain 5"/>
    <property type="match status" value="1"/>
</dbReference>
<dbReference type="SMART" id="SM00434">
    <property type="entry name" value="TOP4c"/>
    <property type="match status" value="1"/>
</dbReference>
<keyword evidence="8 9" id="KW-0413">Isomerase</keyword>
<evidence type="ECO:0000313" key="13">
    <source>
        <dbReference type="EMBL" id="PYG88985.1"/>
    </source>
</evidence>
<name>A0A318XPK5_9FIRM</name>
<dbReference type="GO" id="GO:0006265">
    <property type="term" value="P:DNA topological change"/>
    <property type="evidence" value="ECO:0007669"/>
    <property type="project" value="UniProtKB-UniRule"/>
</dbReference>
<evidence type="ECO:0000313" key="14">
    <source>
        <dbReference type="Proteomes" id="UP000248132"/>
    </source>
</evidence>
<sequence>MADEIREQKIIPIDIEEEMKKSFIDYAMSVIIDRALPDVRDGLKPVHRRILYTMYASGFTPDKPYRKSVATVGECLKNYHPHGDAAVYDSLVRMAQDFSLRHTLVDGHGNFGSRDGDCAAAMRYTEAKLTKISMEMLADINKDTVDFKPNFDDHEVEPVVLPSRFPCLLVNGSQGIAVGMATNIPPHNLGEVINGICAIIDNPEITIDELMKYIKGPDFPTAAKIIGKKGIRDAYRTGKGRIVVRSEATIEELPGNKHRIIISEIPYMVNKARLIEKIADLVKEKRIEGISLLQDESGREEPVRIVVELKRDANPNVVLNQLYKNTQLQDTFSANMVAIVPTEDNLYEPRTLNLKEILDYYIAHQIDVIRRRTKFELDKAEARAHILEGLKIALDNMDEVIRIIRASKTEAIAKEGLIQRFGFSDKQAQAIVDMRLGRLTGLEREKIENEYNELLEKINYYKSVLANEVLVLGIIKDELSVIKDKYADERRTKIEIDEDEIDIEDLIENEESVITLTHFGYIKRLPADTYTSQRRGGKGIIGLSTREEDFVKNLFVTSTHDFIMFFTSKGRVYRLKAYEIPESGRQAKGTAIVNLLQLDGDERITTVIPIKEYKEGQYLVMATRNGLIKKTDIMEYGNIRKGGLAAVSLRENDELIDVKLTDGNQDIMISTNNGMAIRFNETDARPIGRVSQGVKGIEIDEDDHVIGMEVCTENTTLLVVTENGFGKRTELDEYKVQNRGGKGVLTYRITEKTGKSIGMMLVSDEDDIMLISSDGTIIRMKVSEISILGRATQGVTLMRMADGIKVVSMARMVNEDVDSEEADDLVRDNSDCSGLKDAAVDTDEL</sequence>
<dbReference type="EC" id="5.6.2.2" evidence="9"/>
<evidence type="ECO:0000256" key="6">
    <source>
        <dbReference type="ARBA" id="ARBA00023029"/>
    </source>
</evidence>
<comment type="function">
    <text evidence="9">A type II topoisomerase that negatively supercoils closed circular double-stranded (ds) DNA in an ATP-dependent manner to modulate DNA topology and maintain chromosomes in an underwound state. Negative supercoiling favors strand separation, and DNA replication, transcription, recombination and repair, all of which involve strand separation. Also able to catalyze the interconversion of other topological isomers of dsDNA rings, including catenanes and knotted rings. Type II topoisomerases break and join 2 DNA strands simultaneously in an ATP-dependent manner.</text>
</comment>
<dbReference type="InterPro" id="IPR002205">
    <property type="entry name" value="Topo_IIA_dom_A"/>
</dbReference>
<dbReference type="PROSITE" id="PS52040">
    <property type="entry name" value="TOPO_IIA"/>
    <property type="match status" value="1"/>
</dbReference>
<evidence type="ECO:0000256" key="11">
    <source>
        <dbReference type="SAM" id="MobiDB-lite"/>
    </source>
</evidence>
<dbReference type="CDD" id="cd00187">
    <property type="entry name" value="TOP4c"/>
    <property type="match status" value="1"/>
</dbReference>
<dbReference type="GO" id="GO:0005524">
    <property type="term" value="F:ATP binding"/>
    <property type="evidence" value="ECO:0007669"/>
    <property type="project" value="UniProtKB-UniRule"/>
</dbReference>
<keyword evidence="7 9" id="KW-0238">DNA-binding</keyword>
<dbReference type="InterPro" id="IPR005743">
    <property type="entry name" value="GyrA"/>
</dbReference>
<protein>
    <recommendedName>
        <fullName evidence="9">DNA gyrase subunit A</fullName>
        <ecNumber evidence="9">5.6.2.2</ecNumber>
    </recommendedName>
</protein>
<comment type="catalytic activity">
    <reaction evidence="1 9 10">
        <text>ATP-dependent breakage, passage and rejoining of double-stranded DNA.</text>
        <dbReference type="EC" id="5.6.2.2"/>
    </reaction>
</comment>
<organism evidence="13 14">
    <name type="scientific">Ruminiclostridium sufflavum DSM 19573</name>
    <dbReference type="NCBI Taxonomy" id="1121337"/>
    <lineage>
        <taxon>Bacteria</taxon>
        <taxon>Bacillati</taxon>
        <taxon>Bacillota</taxon>
        <taxon>Clostridia</taxon>
        <taxon>Eubacteriales</taxon>
        <taxon>Oscillospiraceae</taxon>
        <taxon>Ruminiclostridium</taxon>
    </lineage>
</organism>
<dbReference type="FunFam" id="3.30.1360.40:FF:000002">
    <property type="entry name" value="DNA gyrase subunit A"/>
    <property type="match status" value="1"/>
</dbReference>
<reference evidence="13 14" key="1">
    <citation type="submission" date="2018-06" db="EMBL/GenBank/DDBJ databases">
        <title>Genomic Encyclopedia of Type Strains, Phase I: the one thousand microbial genomes (KMG-I) project.</title>
        <authorList>
            <person name="Kyrpides N."/>
        </authorList>
    </citation>
    <scope>NUCLEOTIDE SEQUENCE [LARGE SCALE GENOMIC DNA]</scope>
    <source>
        <strain evidence="13 14">DSM 19573</strain>
    </source>
</reference>
<dbReference type="Gene3D" id="1.10.268.10">
    <property type="entry name" value="Topoisomerase, domain 3"/>
    <property type="match status" value="1"/>
</dbReference>
<dbReference type="InterPro" id="IPR013760">
    <property type="entry name" value="Topo_IIA-like_dom_sf"/>
</dbReference>
<keyword evidence="3 9" id="KW-0963">Cytoplasm</keyword>
<feature type="domain" description="Topo IIA-type catalytic" evidence="12">
    <location>
        <begin position="36"/>
        <end position="506"/>
    </location>
</feature>
<dbReference type="InterPro" id="IPR035516">
    <property type="entry name" value="Gyrase/topoIV_suA_C"/>
</dbReference>
<dbReference type="HAMAP" id="MF_01897">
    <property type="entry name" value="GyrA"/>
    <property type="match status" value="1"/>
</dbReference>
<evidence type="ECO:0000256" key="2">
    <source>
        <dbReference type="ARBA" id="ARBA00008263"/>
    </source>
</evidence>
<evidence type="ECO:0000256" key="5">
    <source>
        <dbReference type="ARBA" id="ARBA00022840"/>
    </source>
</evidence>
<dbReference type="PANTHER" id="PTHR43493:SF5">
    <property type="entry name" value="DNA GYRASE SUBUNIT A, CHLOROPLASTIC_MITOCHONDRIAL"/>
    <property type="match status" value="1"/>
</dbReference>
<comment type="subunit">
    <text evidence="9">Heterotetramer, composed of two GyrA and two GyrB chains. In the heterotetramer, GyrA contains the active site tyrosine that forms a transient covalent intermediate with DNA, while GyrB binds cofactors and catalyzes ATP hydrolysis.</text>
</comment>
<feature type="region of interest" description="Disordered" evidence="11">
    <location>
        <begin position="820"/>
        <end position="845"/>
    </location>
</feature>
<keyword evidence="6 9" id="KW-0799">Topoisomerase</keyword>
<dbReference type="GO" id="GO:0005694">
    <property type="term" value="C:chromosome"/>
    <property type="evidence" value="ECO:0007669"/>
    <property type="project" value="InterPro"/>
</dbReference>
<dbReference type="InterPro" id="IPR013758">
    <property type="entry name" value="Topo_IIA_A/C_ab"/>
</dbReference>
<keyword evidence="5 9" id="KW-0067">ATP-binding</keyword>
<dbReference type="GO" id="GO:0006261">
    <property type="term" value="P:DNA-templated DNA replication"/>
    <property type="evidence" value="ECO:0007669"/>
    <property type="project" value="UniProtKB-UniRule"/>
</dbReference>
<proteinExistence type="inferred from homology"/>
<dbReference type="GO" id="GO:0009330">
    <property type="term" value="C:DNA topoisomerase type II (double strand cut, ATP-hydrolyzing) complex"/>
    <property type="evidence" value="ECO:0007669"/>
    <property type="project" value="TreeGrafter"/>
</dbReference>
<dbReference type="AlphaFoldDB" id="A0A318XPK5"/>
<evidence type="ECO:0000256" key="1">
    <source>
        <dbReference type="ARBA" id="ARBA00000185"/>
    </source>
</evidence>
<feature type="short sequence motif" description="GyrA-box" evidence="9">
    <location>
        <begin position="533"/>
        <end position="539"/>
    </location>
</feature>
<evidence type="ECO:0000256" key="9">
    <source>
        <dbReference type="HAMAP-Rule" id="MF_01897"/>
    </source>
</evidence>
<comment type="subcellular location">
    <subcellularLocation>
        <location evidence="9">Cytoplasm</location>
    </subcellularLocation>
</comment>
<dbReference type="OrthoDB" id="9806486at2"/>
<dbReference type="FunFam" id="1.10.268.10:FF:000001">
    <property type="entry name" value="DNA gyrase subunit A"/>
    <property type="match status" value="1"/>
</dbReference>
<comment type="miscellaneous">
    <text evidence="9">Few gyrases are as efficient as E.coli at forming negative supercoils. Not all organisms have 2 type II topoisomerases; in organisms with a single type II topoisomerase this enzyme also has to decatenate newly replicated chromosomes.</text>
</comment>
<dbReference type="SUPFAM" id="SSF56719">
    <property type="entry name" value="Type II DNA topoisomerase"/>
    <property type="match status" value="1"/>
</dbReference>
<dbReference type="SUPFAM" id="SSF101904">
    <property type="entry name" value="GyrA/ParC C-terminal domain-like"/>
    <property type="match status" value="1"/>
</dbReference>
<evidence type="ECO:0000256" key="10">
    <source>
        <dbReference type="PROSITE-ProRule" id="PRU01384"/>
    </source>
</evidence>
<dbReference type="NCBIfam" id="NF004044">
    <property type="entry name" value="PRK05561.1"/>
    <property type="match status" value="1"/>
</dbReference>
<dbReference type="InterPro" id="IPR050220">
    <property type="entry name" value="Type_II_DNA_Topoisomerases"/>
</dbReference>
<dbReference type="PANTHER" id="PTHR43493">
    <property type="entry name" value="DNA GYRASE/TOPOISOMERASE SUBUNIT A"/>
    <property type="match status" value="1"/>
</dbReference>
<dbReference type="EMBL" id="QKMR01000004">
    <property type="protein sequence ID" value="PYG88985.1"/>
    <property type="molecule type" value="Genomic_DNA"/>
</dbReference>
<dbReference type="Pfam" id="PF03989">
    <property type="entry name" value="DNA_gyraseA_C"/>
    <property type="match status" value="6"/>
</dbReference>
<evidence type="ECO:0000256" key="8">
    <source>
        <dbReference type="ARBA" id="ARBA00023235"/>
    </source>
</evidence>
<dbReference type="Gene3D" id="3.30.1360.40">
    <property type="match status" value="1"/>
</dbReference>
<dbReference type="NCBIfam" id="NF004043">
    <property type="entry name" value="PRK05560.1"/>
    <property type="match status" value="1"/>
</dbReference>
<dbReference type="RefSeq" id="WP_110460881.1">
    <property type="nucleotide sequence ID" value="NZ_QKMR01000004.1"/>
</dbReference>
<evidence type="ECO:0000259" key="12">
    <source>
        <dbReference type="PROSITE" id="PS52040"/>
    </source>
</evidence>
<evidence type="ECO:0000256" key="7">
    <source>
        <dbReference type="ARBA" id="ARBA00023125"/>
    </source>
</evidence>
<comment type="caution">
    <text evidence="13">The sequence shown here is derived from an EMBL/GenBank/DDBJ whole genome shotgun (WGS) entry which is preliminary data.</text>
</comment>
<comment type="similarity">
    <text evidence="2 9">Belongs to the type II topoisomerase GyrA/ParC subunit family.</text>
</comment>
<dbReference type="FunFam" id="3.90.199.10:FF:000001">
    <property type="entry name" value="DNA gyrase subunit A"/>
    <property type="match status" value="1"/>
</dbReference>
<dbReference type="GO" id="GO:0005737">
    <property type="term" value="C:cytoplasm"/>
    <property type="evidence" value="ECO:0007669"/>
    <property type="project" value="UniProtKB-SubCell"/>
</dbReference>
<dbReference type="NCBIfam" id="TIGR01063">
    <property type="entry name" value="gyrA"/>
    <property type="match status" value="1"/>
</dbReference>
<dbReference type="Proteomes" id="UP000248132">
    <property type="component" value="Unassembled WGS sequence"/>
</dbReference>
<dbReference type="InterPro" id="IPR013757">
    <property type="entry name" value="Topo_IIA_A_a_sf"/>
</dbReference>
<dbReference type="GO" id="GO:0003677">
    <property type="term" value="F:DNA binding"/>
    <property type="evidence" value="ECO:0007669"/>
    <property type="project" value="UniProtKB-UniRule"/>
</dbReference>
<dbReference type="Pfam" id="PF00521">
    <property type="entry name" value="DNA_topoisoIV"/>
    <property type="match status" value="1"/>
</dbReference>
<keyword evidence="14" id="KW-1185">Reference proteome</keyword>
<gene>
    <name evidence="9" type="primary">gyrA</name>
    <name evidence="13" type="ORF">LY28_00803</name>
</gene>
<dbReference type="InterPro" id="IPR006691">
    <property type="entry name" value="GyrA/parC_rep"/>
</dbReference>
<evidence type="ECO:0000256" key="4">
    <source>
        <dbReference type="ARBA" id="ARBA00022741"/>
    </source>
</evidence>
<feature type="active site" description="O-(5'-phospho-DNA)-tyrosine intermediate" evidence="9 10">
    <location>
        <position position="124"/>
    </location>
</feature>
<dbReference type="Gene3D" id="2.120.10.90">
    <property type="entry name" value="DNA gyrase/topoisomerase IV, subunit A, C-terminal"/>
    <property type="match status" value="1"/>
</dbReference>